<protein>
    <submittedName>
        <fullName evidence="1">Uncharacterized protein</fullName>
    </submittedName>
</protein>
<organism evidence="1 2">
    <name type="scientific">Eumeta variegata</name>
    <name type="common">Bagworm moth</name>
    <name type="synonym">Eumeta japonica</name>
    <dbReference type="NCBI Taxonomy" id="151549"/>
    <lineage>
        <taxon>Eukaryota</taxon>
        <taxon>Metazoa</taxon>
        <taxon>Ecdysozoa</taxon>
        <taxon>Arthropoda</taxon>
        <taxon>Hexapoda</taxon>
        <taxon>Insecta</taxon>
        <taxon>Pterygota</taxon>
        <taxon>Neoptera</taxon>
        <taxon>Endopterygota</taxon>
        <taxon>Lepidoptera</taxon>
        <taxon>Glossata</taxon>
        <taxon>Ditrysia</taxon>
        <taxon>Tineoidea</taxon>
        <taxon>Psychidae</taxon>
        <taxon>Oiketicinae</taxon>
        <taxon>Eumeta</taxon>
    </lineage>
</organism>
<accession>A0A4C1TV51</accession>
<gene>
    <name evidence="1" type="ORF">EVAR_7898_1</name>
</gene>
<name>A0A4C1TV51_EUMVA</name>
<reference evidence="1 2" key="1">
    <citation type="journal article" date="2019" name="Commun. Biol.">
        <title>The bagworm genome reveals a unique fibroin gene that provides high tensile strength.</title>
        <authorList>
            <person name="Kono N."/>
            <person name="Nakamura H."/>
            <person name="Ohtoshi R."/>
            <person name="Tomita M."/>
            <person name="Numata K."/>
            <person name="Arakawa K."/>
        </authorList>
    </citation>
    <scope>NUCLEOTIDE SEQUENCE [LARGE SCALE GENOMIC DNA]</scope>
</reference>
<sequence>MQVTGLELTDDDEAVLPDDPEDRSLLYKQYKTPRALPGSGGDIALEVLPLLVTWSLVLKEPAAMLLDAVWFEQLLRFEPEHDRNVMNLPIACGALKEDYAEDKS</sequence>
<dbReference type="Proteomes" id="UP000299102">
    <property type="component" value="Unassembled WGS sequence"/>
</dbReference>
<dbReference type="EMBL" id="BGZK01000091">
    <property type="protein sequence ID" value="GBP17905.1"/>
    <property type="molecule type" value="Genomic_DNA"/>
</dbReference>
<comment type="caution">
    <text evidence="1">The sequence shown here is derived from an EMBL/GenBank/DDBJ whole genome shotgun (WGS) entry which is preliminary data.</text>
</comment>
<dbReference type="OrthoDB" id="10319982at2759"/>
<keyword evidence="2" id="KW-1185">Reference proteome</keyword>
<evidence type="ECO:0000313" key="2">
    <source>
        <dbReference type="Proteomes" id="UP000299102"/>
    </source>
</evidence>
<evidence type="ECO:0000313" key="1">
    <source>
        <dbReference type="EMBL" id="GBP17905.1"/>
    </source>
</evidence>
<proteinExistence type="predicted"/>
<dbReference type="AlphaFoldDB" id="A0A4C1TV51"/>